<dbReference type="Gene3D" id="3.30.420.40">
    <property type="match status" value="2"/>
</dbReference>
<dbReference type="InterPro" id="IPR003494">
    <property type="entry name" value="SHS2_FtsA"/>
</dbReference>
<organism evidence="2 3">
    <name type="scientific">Candidatus Harrisonbacteria bacterium RIFCSPHIGHO2_02_FULL_42_16</name>
    <dbReference type="NCBI Taxonomy" id="1798404"/>
    <lineage>
        <taxon>Bacteria</taxon>
        <taxon>Candidatus Harrisoniibacteriota</taxon>
    </lineage>
</organism>
<gene>
    <name evidence="2" type="ORF">A3B92_03465</name>
</gene>
<dbReference type="NCBIfam" id="TIGR01175">
    <property type="entry name" value="pilM"/>
    <property type="match status" value="1"/>
</dbReference>
<dbReference type="InterPro" id="IPR043129">
    <property type="entry name" value="ATPase_NBD"/>
</dbReference>
<dbReference type="SMART" id="SM00842">
    <property type="entry name" value="FtsA"/>
    <property type="match status" value="1"/>
</dbReference>
<dbReference type="Proteomes" id="UP000177960">
    <property type="component" value="Unassembled WGS sequence"/>
</dbReference>
<dbReference type="EMBL" id="MHJG01000024">
    <property type="protein sequence ID" value="OGY63293.1"/>
    <property type="molecule type" value="Genomic_DNA"/>
</dbReference>
<comment type="caution">
    <text evidence="2">The sequence shown here is derived from an EMBL/GenBank/DDBJ whole genome shotgun (WGS) entry which is preliminary data.</text>
</comment>
<reference evidence="2 3" key="1">
    <citation type="journal article" date="2016" name="Nat. Commun.">
        <title>Thousands of microbial genomes shed light on interconnected biogeochemical processes in an aquifer system.</title>
        <authorList>
            <person name="Anantharaman K."/>
            <person name="Brown C.T."/>
            <person name="Hug L.A."/>
            <person name="Sharon I."/>
            <person name="Castelle C.J."/>
            <person name="Probst A.J."/>
            <person name="Thomas B.C."/>
            <person name="Singh A."/>
            <person name="Wilkins M.J."/>
            <person name="Karaoz U."/>
            <person name="Brodie E.L."/>
            <person name="Williams K.H."/>
            <person name="Hubbard S.S."/>
            <person name="Banfield J.F."/>
        </authorList>
    </citation>
    <scope>NUCLEOTIDE SEQUENCE [LARGE SCALE GENOMIC DNA]</scope>
</reference>
<sequence>MKFNFFGTKSYLGVDIGTTSIKLVELKKSKSAPELLNYGLLETYSHLERLNDAIQTSALKIDSRKTEELLKILLKNSGVKSRDAVASIPAFATFTSLLDMPIMPEKDMRQAMQFQAKQYVPLPISEVTIDWLAVGEHKDDKGILTRQILLISVPNEYIEIYKIIFRNTGLNLVALEIEGLSDARALTMDIDKLVLIINIGSRSTSFMIAKNGLMKAGGQTDFSGSSLTQTIASGLNIPVRKAEDLKKQRGLRGAGGEYELSTLMLPILDVIISEGQRLKDNYEQSSGEKIARIILSGGGANLIGIAAYIQNQTAIPTAAKNPFSQISYSSDIEPLIAELGPAFSVAVGLGLRQLI</sequence>
<evidence type="ECO:0000313" key="2">
    <source>
        <dbReference type="EMBL" id="OGY63293.1"/>
    </source>
</evidence>
<dbReference type="PIRSF" id="PIRSF019169">
    <property type="entry name" value="PilM"/>
    <property type="match status" value="1"/>
</dbReference>
<dbReference type="AlphaFoldDB" id="A0A1G1ZFI8"/>
<protein>
    <recommendedName>
        <fullName evidence="1">SHS2 domain-containing protein</fullName>
    </recommendedName>
</protein>
<dbReference type="Pfam" id="PF11104">
    <property type="entry name" value="PilM_2"/>
    <property type="match status" value="1"/>
</dbReference>
<accession>A0A1G1ZFI8</accession>
<feature type="domain" description="SHS2" evidence="1">
    <location>
        <begin position="11"/>
        <end position="186"/>
    </location>
</feature>
<dbReference type="STRING" id="1798404.A3B92_03465"/>
<evidence type="ECO:0000313" key="3">
    <source>
        <dbReference type="Proteomes" id="UP000177960"/>
    </source>
</evidence>
<dbReference type="GO" id="GO:0051301">
    <property type="term" value="P:cell division"/>
    <property type="evidence" value="ECO:0007669"/>
    <property type="project" value="InterPro"/>
</dbReference>
<dbReference type="CDD" id="cd24049">
    <property type="entry name" value="ASKHA_NBD_PilM"/>
    <property type="match status" value="1"/>
</dbReference>
<dbReference type="Gene3D" id="3.30.1490.300">
    <property type="match status" value="1"/>
</dbReference>
<evidence type="ECO:0000259" key="1">
    <source>
        <dbReference type="SMART" id="SM00842"/>
    </source>
</evidence>
<dbReference type="InterPro" id="IPR005883">
    <property type="entry name" value="PilM"/>
</dbReference>
<dbReference type="PANTHER" id="PTHR32432:SF3">
    <property type="entry name" value="ETHANOLAMINE UTILIZATION PROTEIN EUTJ"/>
    <property type="match status" value="1"/>
</dbReference>
<dbReference type="InterPro" id="IPR050696">
    <property type="entry name" value="FtsA/MreB"/>
</dbReference>
<proteinExistence type="predicted"/>
<dbReference type="PANTHER" id="PTHR32432">
    <property type="entry name" value="CELL DIVISION PROTEIN FTSA-RELATED"/>
    <property type="match status" value="1"/>
</dbReference>
<dbReference type="SUPFAM" id="SSF53067">
    <property type="entry name" value="Actin-like ATPase domain"/>
    <property type="match status" value="2"/>
</dbReference>
<name>A0A1G1ZFI8_9BACT</name>